<evidence type="ECO:0000256" key="6">
    <source>
        <dbReference type="ARBA" id="ARBA00023136"/>
    </source>
</evidence>
<sequence length="138" mass="15320">MSTVVHFLSFMQDYLDWALVIVRVVLAIVFGAHGWHKSFGKQGFQESAHRFIEHGIPFPLFFSYVVSLSQLVAVPLLLVGLFTRWVALVLLVEMMVATRVKYKENGIFDGADLPMSDLALCLLLMVLGPGALALDALI</sequence>
<dbReference type="EMBL" id="PVXL01000040">
    <property type="protein sequence ID" value="PRR73577.1"/>
    <property type="molecule type" value="Genomic_DNA"/>
</dbReference>
<dbReference type="Proteomes" id="UP000239430">
    <property type="component" value="Unassembled WGS sequence"/>
</dbReference>
<evidence type="ECO:0000313" key="8">
    <source>
        <dbReference type="EMBL" id="PRR73577.1"/>
    </source>
</evidence>
<evidence type="ECO:0000313" key="9">
    <source>
        <dbReference type="Proteomes" id="UP000239430"/>
    </source>
</evidence>
<evidence type="ECO:0000256" key="3">
    <source>
        <dbReference type="ARBA" id="ARBA00022475"/>
    </source>
</evidence>
<keyword evidence="5 7" id="KW-1133">Transmembrane helix</keyword>
<reference evidence="8 9" key="1">
    <citation type="submission" date="2018-03" db="EMBL/GenBank/DDBJ databases">
        <title>Genome sequence of Moorella stamsii DSM 26217.</title>
        <authorList>
            <person name="Poehlein A."/>
            <person name="Daniel R."/>
        </authorList>
    </citation>
    <scope>NUCLEOTIDE SEQUENCE [LARGE SCALE GENOMIC DNA]</scope>
    <source>
        <strain evidence="9">DSM 26217</strain>
    </source>
</reference>
<evidence type="ECO:0000256" key="1">
    <source>
        <dbReference type="ARBA" id="ARBA00004651"/>
    </source>
</evidence>
<dbReference type="RefSeq" id="WP_054938193.1">
    <property type="nucleotide sequence ID" value="NZ_PVXL01000040.1"/>
</dbReference>
<accession>A0A9X7J3J4</accession>
<dbReference type="PANTHER" id="PTHR33452">
    <property type="entry name" value="OXIDOREDUCTASE CATD-RELATED"/>
    <property type="match status" value="1"/>
</dbReference>
<comment type="subcellular location">
    <subcellularLocation>
        <location evidence="1">Cell membrane</location>
        <topology evidence="1">Multi-pass membrane protein</topology>
    </subcellularLocation>
</comment>
<feature type="transmembrane region" description="Helical" evidence="7">
    <location>
        <begin position="14"/>
        <end position="35"/>
    </location>
</feature>
<dbReference type="InterPro" id="IPR032808">
    <property type="entry name" value="DoxX"/>
</dbReference>
<dbReference type="AlphaFoldDB" id="A0A9X7J3J4"/>
<proteinExistence type="inferred from homology"/>
<keyword evidence="6 7" id="KW-0472">Membrane</keyword>
<protein>
    <submittedName>
        <fullName evidence="8">DoxX</fullName>
    </submittedName>
</protein>
<dbReference type="InterPro" id="IPR051907">
    <property type="entry name" value="DoxX-like_oxidoreductase"/>
</dbReference>
<dbReference type="GO" id="GO:0005886">
    <property type="term" value="C:plasma membrane"/>
    <property type="evidence" value="ECO:0007669"/>
    <property type="project" value="UniProtKB-SubCell"/>
</dbReference>
<name>A0A9X7J3J4_9FIRM</name>
<dbReference type="Pfam" id="PF07681">
    <property type="entry name" value="DoxX"/>
    <property type="match status" value="1"/>
</dbReference>
<evidence type="ECO:0000256" key="5">
    <source>
        <dbReference type="ARBA" id="ARBA00022989"/>
    </source>
</evidence>
<evidence type="ECO:0000256" key="4">
    <source>
        <dbReference type="ARBA" id="ARBA00022692"/>
    </source>
</evidence>
<organism evidence="8 9">
    <name type="scientific">Neomoorella stamsii</name>
    <dbReference type="NCBI Taxonomy" id="1266720"/>
    <lineage>
        <taxon>Bacteria</taxon>
        <taxon>Bacillati</taxon>
        <taxon>Bacillota</taxon>
        <taxon>Clostridia</taxon>
        <taxon>Neomoorellales</taxon>
        <taxon>Neomoorellaceae</taxon>
        <taxon>Neomoorella</taxon>
    </lineage>
</organism>
<evidence type="ECO:0000256" key="2">
    <source>
        <dbReference type="ARBA" id="ARBA00006679"/>
    </source>
</evidence>
<evidence type="ECO:0000256" key="7">
    <source>
        <dbReference type="SAM" id="Phobius"/>
    </source>
</evidence>
<keyword evidence="4 7" id="KW-0812">Transmembrane</keyword>
<dbReference type="PANTHER" id="PTHR33452:SF1">
    <property type="entry name" value="INNER MEMBRANE PROTEIN YPHA-RELATED"/>
    <property type="match status" value="1"/>
</dbReference>
<keyword evidence="3" id="KW-1003">Cell membrane</keyword>
<keyword evidence="9" id="KW-1185">Reference proteome</keyword>
<comment type="similarity">
    <text evidence="2">Belongs to the DoxX family.</text>
</comment>
<gene>
    <name evidence="8" type="ORF">MOST_14250</name>
</gene>
<comment type="caution">
    <text evidence="8">The sequence shown here is derived from an EMBL/GenBank/DDBJ whole genome shotgun (WGS) entry which is preliminary data.</text>
</comment>